<dbReference type="Proteomes" id="UP001235341">
    <property type="component" value="Chromosome"/>
</dbReference>
<organism evidence="1 2">
    <name type="scientific">Serratia fonticola</name>
    <dbReference type="NCBI Taxonomy" id="47917"/>
    <lineage>
        <taxon>Bacteria</taxon>
        <taxon>Pseudomonadati</taxon>
        <taxon>Pseudomonadota</taxon>
        <taxon>Gammaproteobacteria</taxon>
        <taxon>Enterobacterales</taxon>
        <taxon>Yersiniaceae</taxon>
        <taxon>Serratia</taxon>
    </lineage>
</organism>
<sequence length="370" mass="41814">MNNYPDKWVFGEDPQHPVLTVSVIEPLDVETINAMEQRDISGISRLNPLLQALPTFATAQHVAQHNYMEVIIDGPLARVKDGIGFRGFSLGEDGIKEHAVLLDADKLGNLVNTGLLLQTASVLLAQKHLADINEKLTVIAEDVHSIIEFQNNERTASIASAIKYLRQIAPAVQEGELPEAIRHKLEDFEVQFSSIQTHLLNDIKTASTQVKTCPDPDYFSTNGITSKLKLLQQTLQERILEWNMATSVRVYALQLLSLYDGESRLKTQRQQAIKEDIQDFNKVISTVESNLRSRIDEIKAFTESSNATNANKIMLRKWITLRLEKHKQQVEGIRQGFEQFNQRLGIDQSEPTRLIVEMKDGQPVKLLQRS</sequence>
<gene>
    <name evidence="1" type="ORF">RFB13_00615</name>
</gene>
<name>A0ABY9PQF2_SERFO</name>
<protein>
    <submittedName>
        <fullName evidence="1">Uncharacterized protein</fullName>
    </submittedName>
</protein>
<accession>A0ABY9PQF2</accession>
<keyword evidence="2" id="KW-1185">Reference proteome</keyword>
<proteinExistence type="predicted"/>
<dbReference type="RefSeq" id="WP_309205646.1">
    <property type="nucleotide sequence ID" value="NZ_CP133586.1"/>
</dbReference>
<dbReference type="EMBL" id="CP133586">
    <property type="protein sequence ID" value="WMT14895.1"/>
    <property type="molecule type" value="Genomic_DNA"/>
</dbReference>
<evidence type="ECO:0000313" key="1">
    <source>
        <dbReference type="EMBL" id="WMT14895.1"/>
    </source>
</evidence>
<evidence type="ECO:0000313" key="2">
    <source>
        <dbReference type="Proteomes" id="UP001235341"/>
    </source>
</evidence>
<reference evidence="1 2" key="1">
    <citation type="submission" date="2023-08" db="EMBL/GenBank/DDBJ databases">
        <title>Complete Genome and Methylome dissection of Serratia fonticola NEB369.</title>
        <authorList>
            <person name="Fomenkov A."/>
            <person name="Roberts R.D."/>
        </authorList>
    </citation>
    <scope>NUCLEOTIDE SEQUENCE [LARGE SCALE GENOMIC DNA]</scope>
    <source>
        <strain evidence="1 2">NEB369</strain>
    </source>
</reference>